<dbReference type="InterPro" id="IPR012312">
    <property type="entry name" value="Hemerythrin-like"/>
</dbReference>
<organism evidence="3 4">
    <name type="scientific">Catenulispora acidiphila (strain DSM 44928 / JCM 14897 / NBRC 102108 / NRRL B-24433 / ID139908)</name>
    <dbReference type="NCBI Taxonomy" id="479433"/>
    <lineage>
        <taxon>Bacteria</taxon>
        <taxon>Bacillati</taxon>
        <taxon>Actinomycetota</taxon>
        <taxon>Actinomycetes</taxon>
        <taxon>Catenulisporales</taxon>
        <taxon>Catenulisporaceae</taxon>
        <taxon>Catenulispora</taxon>
    </lineage>
</organism>
<feature type="region of interest" description="Disordered" evidence="1">
    <location>
        <begin position="134"/>
        <end position="158"/>
    </location>
</feature>
<dbReference type="EMBL" id="CP001700">
    <property type="protein sequence ID" value="ACU73398.1"/>
    <property type="molecule type" value="Genomic_DNA"/>
</dbReference>
<dbReference type="Gene3D" id="1.20.120.520">
    <property type="entry name" value="nmb1532 protein domain like"/>
    <property type="match status" value="1"/>
</dbReference>
<protein>
    <submittedName>
        <fullName evidence="3">Hemerythrin HHE cation binding domain protein</fullName>
    </submittedName>
</protein>
<dbReference type="Proteomes" id="UP000000851">
    <property type="component" value="Chromosome"/>
</dbReference>
<dbReference type="Pfam" id="PF01814">
    <property type="entry name" value="Hemerythrin"/>
    <property type="match status" value="1"/>
</dbReference>
<evidence type="ECO:0000313" key="3">
    <source>
        <dbReference type="EMBL" id="ACU73398.1"/>
    </source>
</evidence>
<reference evidence="3 4" key="1">
    <citation type="journal article" date="2009" name="Stand. Genomic Sci.">
        <title>Complete genome sequence of Catenulispora acidiphila type strain (ID 139908).</title>
        <authorList>
            <person name="Copeland A."/>
            <person name="Lapidus A."/>
            <person name="Glavina Del Rio T."/>
            <person name="Nolan M."/>
            <person name="Lucas S."/>
            <person name="Chen F."/>
            <person name="Tice H."/>
            <person name="Cheng J.F."/>
            <person name="Bruce D."/>
            <person name="Goodwin L."/>
            <person name="Pitluck S."/>
            <person name="Mikhailova N."/>
            <person name="Pati A."/>
            <person name="Ivanova N."/>
            <person name="Mavromatis K."/>
            <person name="Chen A."/>
            <person name="Palaniappan K."/>
            <person name="Chain P."/>
            <person name="Land M."/>
            <person name="Hauser L."/>
            <person name="Chang Y.J."/>
            <person name="Jeffries C.D."/>
            <person name="Chertkov O."/>
            <person name="Brettin T."/>
            <person name="Detter J.C."/>
            <person name="Han C."/>
            <person name="Ali Z."/>
            <person name="Tindall B.J."/>
            <person name="Goker M."/>
            <person name="Bristow J."/>
            <person name="Eisen J.A."/>
            <person name="Markowitz V."/>
            <person name="Hugenholtz P."/>
            <person name="Kyrpides N.C."/>
            <person name="Klenk H.P."/>
        </authorList>
    </citation>
    <scope>NUCLEOTIDE SEQUENCE [LARGE SCALE GENOMIC DNA]</scope>
    <source>
        <strain evidence="4">DSM 44928 / JCM 14897 / NBRC 102108 / NRRL B-24433 / ID139908</strain>
    </source>
</reference>
<dbReference type="KEGG" id="cai:Caci_4535"/>
<dbReference type="InParanoid" id="C7PXT8"/>
<evidence type="ECO:0000313" key="4">
    <source>
        <dbReference type="Proteomes" id="UP000000851"/>
    </source>
</evidence>
<dbReference type="RefSeq" id="WP_015793127.1">
    <property type="nucleotide sequence ID" value="NC_013131.1"/>
</dbReference>
<feature type="domain" description="Hemerythrin-like" evidence="2">
    <location>
        <begin position="4"/>
        <end position="118"/>
    </location>
</feature>
<gene>
    <name evidence="3" type="ordered locus">Caci_4535</name>
</gene>
<dbReference type="HOGENOM" id="CLU_079417_2_2_11"/>
<proteinExistence type="predicted"/>
<keyword evidence="4" id="KW-1185">Reference proteome</keyword>
<dbReference type="PANTHER" id="PTHR35585">
    <property type="entry name" value="HHE DOMAIN PROTEIN (AFU_ORTHOLOGUE AFUA_4G00730)"/>
    <property type="match status" value="1"/>
</dbReference>
<evidence type="ECO:0000256" key="1">
    <source>
        <dbReference type="SAM" id="MobiDB-lite"/>
    </source>
</evidence>
<sequence>MDAIVLLSSDHRRIRLLFGDYRGATTDRQRRKTADTLVRELSKHTSAEERIFYPFAAQALGQDATARPHRICSAIKRHLTVLDGHRRAAQDDAMSMAQLEQDIAEHIEEDEQKLMPRLRSACEPDVLRQLGSKLERVERGAPTRPHPHKPDQAPNPLLRTPFVTWYDRIRDRVRGRAGS</sequence>
<dbReference type="AlphaFoldDB" id="C7PXT8"/>
<name>C7PXT8_CATAD</name>
<dbReference type="OrthoDB" id="9793637at2"/>
<dbReference type="STRING" id="479433.Caci_4535"/>
<accession>C7PXT8</accession>
<dbReference type="PANTHER" id="PTHR35585:SF1">
    <property type="entry name" value="HHE DOMAIN PROTEIN (AFU_ORTHOLOGUE AFUA_4G00730)"/>
    <property type="match status" value="1"/>
</dbReference>
<evidence type="ECO:0000259" key="2">
    <source>
        <dbReference type="Pfam" id="PF01814"/>
    </source>
</evidence>
<dbReference type="eggNOG" id="COG5592">
    <property type="taxonomic scope" value="Bacteria"/>
</dbReference>